<evidence type="ECO:0000313" key="1">
    <source>
        <dbReference type="EMBL" id="TDD39617.1"/>
    </source>
</evidence>
<reference evidence="1 2" key="1">
    <citation type="submission" date="2019-03" db="EMBL/GenBank/DDBJ databases">
        <title>Draft genome sequences of novel Actinobacteria.</title>
        <authorList>
            <person name="Sahin N."/>
            <person name="Ay H."/>
            <person name="Saygin H."/>
        </authorList>
    </citation>
    <scope>NUCLEOTIDE SEQUENCE [LARGE SCALE GENOMIC DNA]</scope>
    <source>
        <strain evidence="1 2">7K502</strain>
    </source>
</reference>
<gene>
    <name evidence="1" type="ORF">E1288_36675</name>
</gene>
<protein>
    <recommendedName>
        <fullName evidence="3">ABM domain-containing protein</fullName>
    </recommendedName>
</protein>
<sequence>MSTYRGPTKRFDELLHGLHRIAAEVQQLKGFQGAYVLAGRSSGKLVTLTFWDTPENARASGEDGDKIRTQIAMESGQSIEDVEIYEVWLRLGSVF</sequence>
<dbReference type="RefSeq" id="WP_132493288.1">
    <property type="nucleotide sequence ID" value="NZ_SMKW01000075.1"/>
</dbReference>
<dbReference type="EMBL" id="SMKW01000075">
    <property type="protein sequence ID" value="TDD39617.1"/>
    <property type="molecule type" value="Genomic_DNA"/>
</dbReference>
<name>A0A4V2YJU7_9PSEU</name>
<dbReference type="SUPFAM" id="SSF54909">
    <property type="entry name" value="Dimeric alpha+beta barrel"/>
    <property type="match status" value="1"/>
</dbReference>
<proteinExistence type="predicted"/>
<dbReference type="AlphaFoldDB" id="A0A4V2YJU7"/>
<accession>A0A4V2YJU7</accession>
<dbReference type="Proteomes" id="UP000294947">
    <property type="component" value="Unassembled WGS sequence"/>
</dbReference>
<dbReference type="OrthoDB" id="163160at2"/>
<keyword evidence="2" id="KW-1185">Reference proteome</keyword>
<organism evidence="1 2">
    <name type="scientific">Saccharopolyspora elongata</name>
    <dbReference type="NCBI Taxonomy" id="2530387"/>
    <lineage>
        <taxon>Bacteria</taxon>
        <taxon>Bacillati</taxon>
        <taxon>Actinomycetota</taxon>
        <taxon>Actinomycetes</taxon>
        <taxon>Pseudonocardiales</taxon>
        <taxon>Pseudonocardiaceae</taxon>
        <taxon>Saccharopolyspora</taxon>
    </lineage>
</organism>
<comment type="caution">
    <text evidence="1">The sequence shown here is derived from an EMBL/GenBank/DDBJ whole genome shotgun (WGS) entry which is preliminary data.</text>
</comment>
<dbReference type="InterPro" id="IPR011008">
    <property type="entry name" value="Dimeric_a/b-barrel"/>
</dbReference>
<evidence type="ECO:0008006" key="3">
    <source>
        <dbReference type="Google" id="ProtNLM"/>
    </source>
</evidence>
<evidence type="ECO:0000313" key="2">
    <source>
        <dbReference type="Proteomes" id="UP000294947"/>
    </source>
</evidence>